<dbReference type="PANTHER" id="PTHR30292:SF0">
    <property type="entry name" value="5-OXOPROLINASE SUBUNIT A"/>
    <property type="match status" value="1"/>
</dbReference>
<dbReference type="GO" id="GO:0005975">
    <property type="term" value="P:carbohydrate metabolic process"/>
    <property type="evidence" value="ECO:0007669"/>
    <property type="project" value="InterPro"/>
</dbReference>
<evidence type="ECO:0000313" key="2">
    <source>
        <dbReference type="EMBL" id="KRM00365.1"/>
    </source>
</evidence>
<dbReference type="EC" id="3.5.2.9" evidence="1"/>
<evidence type="ECO:0000313" key="3">
    <source>
        <dbReference type="Proteomes" id="UP000051739"/>
    </source>
</evidence>
<dbReference type="Gene3D" id="3.20.20.370">
    <property type="entry name" value="Glycoside hydrolase/deacetylase"/>
    <property type="match status" value="1"/>
</dbReference>
<dbReference type="PANTHER" id="PTHR30292">
    <property type="entry name" value="UNCHARACTERIZED PROTEIN YBGL-RELATED"/>
    <property type="match status" value="1"/>
</dbReference>
<dbReference type="EMBL" id="AZFN01000035">
    <property type="protein sequence ID" value="KRM00365.1"/>
    <property type="molecule type" value="Genomic_DNA"/>
</dbReference>
<comment type="similarity">
    <text evidence="1">Belongs to the LamB/PxpA family.</text>
</comment>
<reference evidence="2 3" key="1">
    <citation type="journal article" date="2015" name="Genome Announc.">
        <title>Expanding the biotechnology potential of lactobacilli through comparative genomics of 213 strains and associated genera.</title>
        <authorList>
            <person name="Sun Z."/>
            <person name="Harris H.M."/>
            <person name="McCann A."/>
            <person name="Guo C."/>
            <person name="Argimon S."/>
            <person name="Zhang W."/>
            <person name="Yang X."/>
            <person name="Jeffery I.B."/>
            <person name="Cooney J.C."/>
            <person name="Kagawa T.F."/>
            <person name="Liu W."/>
            <person name="Song Y."/>
            <person name="Salvetti E."/>
            <person name="Wrobel A."/>
            <person name="Rasinkangas P."/>
            <person name="Parkhill J."/>
            <person name="Rea M.C."/>
            <person name="O'Sullivan O."/>
            <person name="Ritari J."/>
            <person name="Douillard F.P."/>
            <person name="Paul Ross R."/>
            <person name="Yang R."/>
            <person name="Briner A.E."/>
            <person name="Felis G.E."/>
            <person name="de Vos W.M."/>
            <person name="Barrangou R."/>
            <person name="Klaenhammer T.R."/>
            <person name="Caufield P.W."/>
            <person name="Cui Y."/>
            <person name="Zhang H."/>
            <person name="O'Toole P.W."/>
        </authorList>
    </citation>
    <scope>NUCLEOTIDE SEQUENCE [LARGE SCALE GENOMIC DNA]</scope>
    <source>
        <strain evidence="2 3">DSM 16045</strain>
    </source>
</reference>
<dbReference type="CDD" id="cd10787">
    <property type="entry name" value="LamB_YcsF_like"/>
    <property type="match status" value="1"/>
</dbReference>
<dbReference type="InterPro" id="IPR011330">
    <property type="entry name" value="Glyco_hydro/deAcase_b/a-brl"/>
</dbReference>
<comment type="function">
    <text evidence="1">Catalyzes the cleavage of 5-oxoproline to form L-glutamate coupled to the hydrolysis of ATP to ADP and inorganic phosphate.</text>
</comment>
<keyword evidence="1" id="KW-0378">Hydrolase</keyword>
<name>A0A0R1V480_9LACO</name>
<comment type="catalytic activity">
    <reaction evidence="1">
        <text>5-oxo-L-proline + ATP + 2 H2O = L-glutamate + ADP + phosphate + H(+)</text>
        <dbReference type="Rhea" id="RHEA:10348"/>
        <dbReference type="ChEBI" id="CHEBI:15377"/>
        <dbReference type="ChEBI" id="CHEBI:15378"/>
        <dbReference type="ChEBI" id="CHEBI:29985"/>
        <dbReference type="ChEBI" id="CHEBI:30616"/>
        <dbReference type="ChEBI" id="CHEBI:43474"/>
        <dbReference type="ChEBI" id="CHEBI:58402"/>
        <dbReference type="ChEBI" id="CHEBI:456216"/>
        <dbReference type="EC" id="3.5.2.9"/>
    </reaction>
</comment>
<accession>A0A0R1V480</accession>
<sequence length="248" mass="26339">MITVDFNSDLGESFGNYTIGDDAMVLPMITSANVACGFHAGDPDVMAKTVTLAQQNQVAVGAHPGYPDLAGFGRRKMAMSHQEVADMVTYQVAALQGFLPNHHLHHVKPHGALYNAAAKDFELALAICEGIKRVDPSVPLYGLANSELIRAGQRSGLPVRSEVFADRAYQADGSLVPRSQMGAVLTDPQQVAQRALTMVTTGTVTAITGETVKIVVDTICVHGDNAAARQLVTTMRAVFDDAGINIHA</sequence>
<comment type="caution">
    <text evidence="2">The sequence shown here is derived from an EMBL/GenBank/DDBJ whole genome shotgun (WGS) entry which is preliminary data.</text>
</comment>
<gene>
    <name evidence="1" type="primary">pxpA</name>
    <name evidence="2" type="ORF">FC60_GL001239</name>
</gene>
<dbReference type="Proteomes" id="UP000051739">
    <property type="component" value="Unassembled WGS sequence"/>
</dbReference>
<evidence type="ECO:0000256" key="1">
    <source>
        <dbReference type="HAMAP-Rule" id="MF_00691"/>
    </source>
</evidence>
<comment type="subunit">
    <text evidence="1">Forms a complex composed of PxpA, PxpB and PxpC.</text>
</comment>
<dbReference type="HAMAP" id="MF_00691">
    <property type="entry name" value="PxpA"/>
    <property type="match status" value="1"/>
</dbReference>
<dbReference type="NCBIfam" id="NF003814">
    <property type="entry name" value="PRK05406.1-3"/>
    <property type="match status" value="1"/>
</dbReference>
<dbReference type="RefSeq" id="WP_056938010.1">
    <property type="nucleotide sequence ID" value="NZ_AZFN01000035.1"/>
</dbReference>
<dbReference type="GO" id="GO:0005524">
    <property type="term" value="F:ATP binding"/>
    <property type="evidence" value="ECO:0007669"/>
    <property type="project" value="UniProtKB-UniRule"/>
</dbReference>
<proteinExistence type="inferred from homology"/>
<dbReference type="InterPro" id="IPR005501">
    <property type="entry name" value="LamB/YcsF/PxpA-like"/>
</dbReference>
<dbReference type="Pfam" id="PF03746">
    <property type="entry name" value="LamB_YcsF"/>
    <property type="match status" value="1"/>
</dbReference>
<keyword evidence="1" id="KW-0547">Nucleotide-binding</keyword>
<dbReference type="NCBIfam" id="NF003816">
    <property type="entry name" value="PRK05406.1-5"/>
    <property type="match status" value="1"/>
</dbReference>
<dbReference type="PATRIC" id="fig|1423749.3.peg.1268"/>
<keyword evidence="3" id="KW-1185">Reference proteome</keyword>
<keyword evidence="1" id="KW-0067">ATP-binding</keyword>
<protein>
    <recommendedName>
        <fullName evidence="1">5-oxoprolinase subunit A</fullName>
        <shortName evidence="1">5-OPase subunit A</shortName>
        <ecNumber evidence="1">3.5.2.9</ecNumber>
    </recommendedName>
    <alternativeName>
        <fullName evidence="1">5-oxoprolinase (ATP-hydrolyzing) subunit A</fullName>
    </alternativeName>
</protein>
<dbReference type="GO" id="GO:0017168">
    <property type="term" value="F:5-oxoprolinase (ATP-hydrolyzing) activity"/>
    <property type="evidence" value="ECO:0007669"/>
    <property type="project" value="UniProtKB-UniRule"/>
</dbReference>
<dbReference type="SUPFAM" id="SSF88713">
    <property type="entry name" value="Glycoside hydrolase/deacetylase"/>
    <property type="match status" value="1"/>
</dbReference>
<organism evidence="2 3">
    <name type="scientific">Limosilactobacillus gastricus DSM 16045</name>
    <dbReference type="NCBI Taxonomy" id="1423749"/>
    <lineage>
        <taxon>Bacteria</taxon>
        <taxon>Bacillati</taxon>
        <taxon>Bacillota</taxon>
        <taxon>Bacilli</taxon>
        <taxon>Lactobacillales</taxon>
        <taxon>Lactobacillaceae</taxon>
        <taxon>Limosilactobacillus</taxon>
    </lineage>
</organism>
<dbReference type="AlphaFoldDB" id="A0A0R1V480"/>